<evidence type="ECO:0000256" key="6">
    <source>
        <dbReference type="ARBA" id="ARBA00022801"/>
    </source>
</evidence>
<evidence type="ECO:0000256" key="5">
    <source>
        <dbReference type="ARBA" id="ARBA00022741"/>
    </source>
</evidence>
<dbReference type="GO" id="GO:0003935">
    <property type="term" value="F:GTP cyclohydrolase II activity"/>
    <property type="evidence" value="ECO:0007669"/>
    <property type="project" value="UniProtKB-UniRule"/>
</dbReference>
<dbReference type="AlphaFoldDB" id="A0A1M5GW46"/>
<proteinExistence type="inferred from homology"/>
<feature type="binding site" evidence="11">
    <location>
        <position position="257"/>
    </location>
    <ligand>
        <name>Zn(2+)</name>
        <dbReference type="ChEBI" id="CHEBI:29105"/>
        <note>catalytic</note>
    </ligand>
</feature>
<dbReference type="GO" id="GO:0005525">
    <property type="term" value="F:GTP binding"/>
    <property type="evidence" value="ECO:0007669"/>
    <property type="project" value="UniProtKB-KW"/>
</dbReference>
<dbReference type="OrthoDB" id="9793111at2"/>
<dbReference type="GO" id="GO:0009231">
    <property type="term" value="P:riboflavin biosynthetic process"/>
    <property type="evidence" value="ECO:0007669"/>
    <property type="project" value="UniProtKB-UniRule"/>
</dbReference>
<keyword evidence="8 11" id="KW-0342">GTP-binding</keyword>
<keyword evidence="4 11" id="KW-0479">Metal-binding</keyword>
<comment type="similarity">
    <text evidence="2">In the N-terminal section; belongs to the DHBP synthase family.</text>
</comment>
<dbReference type="FunFam" id="3.40.50.10990:FF:000001">
    <property type="entry name" value="Riboflavin biosynthesis protein RibBA"/>
    <property type="match status" value="1"/>
</dbReference>
<evidence type="ECO:0000313" key="14">
    <source>
        <dbReference type="Proteomes" id="UP000190675"/>
    </source>
</evidence>
<dbReference type="NCBIfam" id="NF001591">
    <property type="entry name" value="PRK00393.1"/>
    <property type="match status" value="1"/>
</dbReference>
<name>A0A1M5GW46_9BRAD</name>
<comment type="catalytic activity">
    <reaction evidence="10 11">
        <text>GTP + 4 H2O = 2,5-diamino-6-hydroxy-4-(5-phosphoribosylamino)-pyrimidine + formate + 2 phosphate + 3 H(+)</text>
        <dbReference type="Rhea" id="RHEA:23704"/>
        <dbReference type="ChEBI" id="CHEBI:15377"/>
        <dbReference type="ChEBI" id="CHEBI:15378"/>
        <dbReference type="ChEBI" id="CHEBI:15740"/>
        <dbReference type="ChEBI" id="CHEBI:37565"/>
        <dbReference type="ChEBI" id="CHEBI:43474"/>
        <dbReference type="ChEBI" id="CHEBI:58614"/>
        <dbReference type="EC" id="3.5.4.25"/>
    </reaction>
</comment>
<dbReference type="Pfam" id="PF00925">
    <property type="entry name" value="GTP_cyclohydro2"/>
    <property type="match status" value="1"/>
</dbReference>
<protein>
    <recommendedName>
        <fullName evidence="11">GTP cyclohydrolase-2</fullName>
        <ecNumber evidence="11">3.5.4.25</ecNumber>
    </recommendedName>
    <alternativeName>
        <fullName evidence="11">GTP cyclohydrolase II</fullName>
    </alternativeName>
</protein>
<comment type="cofactor">
    <cofactor evidence="11">
        <name>Zn(2+)</name>
        <dbReference type="ChEBI" id="CHEBI:29105"/>
    </cofactor>
    <text evidence="11">Binds 1 zinc ion per subunit.</text>
</comment>
<accession>A0A1M5GW46</accession>
<feature type="domain" description="GTP cyclohydrolase II" evidence="12">
    <location>
        <begin position="198"/>
        <end position="360"/>
    </location>
</feature>
<comment type="function">
    <text evidence="9 11">Catalyzes the conversion of GTP to 2,5-diamino-6-ribosylamino-4(3H)-pyrimidinone 5'-phosphate (DARP), formate and pyrophosphate.</text>
</comment>
<keyword evidence="5 11" id="KW-0547">Nucleotide-binding</keyword>
<comment type="similarity">
    <text evidence="11">Belongs to the GTP cyclohydrolase II family.</text>
</comment>
<feature type="binding site" evidence="11">
    <location>
        <position position="244"/>
    </location>
    <ligand>
        <name>Zn(2+)</name>
        <dbReference type="ChEBI" id="CHEBI:29105"/>
        <note>catalytic</note>
    </ligand>
</feature>
<evidence type="ECO:0000256" key="7">
    <source>
        <dbReference type="ARBA" id="ARBA00022833"/>
    </source>
</evidence>
<feature type="active site" description="Nucleophile" evidence="11">
    <location>
        <position position="318"/>
    </location>
</feature>
<feature type="binding site" evidence="11">
    <location>
        <position position="304"/>
    </location>
    <ligand>
        <name>GTP</name>
        <dbReference type="ChEBI" id="CHEBI:37565"/>
    </ligand>
</feature>
<evidence type="ECO:0000256" key="2">
    <source>
        <dbReference type="ARBA" id="ARBA00005520"/>
    </source>
</evidence>
<feature type="binding site" evidence="11">
    <location>
        <begin position="239"/>
        <end position="243"/>
    </location>
    <ligand>
        <name>GTP</name>
        <dbReference type="ChEBI" id="CHEBI:37565"/>
    </ligand>
</feature>
<feature type="binding site" evidence="11">
    <location>
        <begin position="282"/>
        <end position="284"/>
    </location>
    <ligand>
        <name>GTP</name>
        <dbReference type="ChEBI" id="CHEBI:37565"/>
    </ligand>
</feature>
<organism evidence="13 14">
    <name type="scientific">Bradyrhizobium erythrophlei</name>
    <dbReference type="NCBI Taxonomy" id="1437360"/>
    <lineage>
        <taxon>Bacteria</taxon>
        <taxon>Pseudomonadati</taxon>
        <taxon>Pseudomonadota</taxon>
        <taxon>Alphaproteobacteria</taxon>
        <taxon>Hyphomicrobiales</taxon>
        <taxon>Nitrobacteraceae</taxon>
        <taxon>Bradyrhizobium</taxon>
    </lineage>
</organism>
<dbReference type="CDD" id="cd00641">
    <property type="entry name" value="GTP_cyclohydro2"/>
    <property type="match status" value="1"/>
</dbReference>
<evidence type="ECO:0000256" key="11">
    <source>
        <dbReference type="HAMAP-Rule" id="MF_00179"/>
    </source>
</evidence>
<feature type="binding site" evidence="11">
    <location>
        <position position="339"/>
    </location>
    <ligand>
        <name>GTP</name>
        <dbReference type="ChEBI" id="CHEBI:37565"/>
    </ligand>
</feature>
<feature type="binding site" evidence="11">
    <location>
        <position position="255"/>
    </location>
    <ligand>
        <name>Zn(2+)</name>
        <dbReference type="ChEBI" id="CHEBI:29105"/>
        <note>catalytic</note>
    </ligand>
</feature>
<evidence type="ECO:0000256" key="1">
    <source>
        <dbReference type="ARBA" id="ARBA00004853"/>
    </source>
</evidence>
<evidence type="ECO:0000256" key="10">
    <source>
        <dbReference type="ARBA" id="ARBA00049295"/>
    </source>
</evidence>
<feature type="binding site" evidence="11">
    <location>
        <position position="344"/>
    </location>
    <ligand>
        <name>GTP</name>
        <dbReference type="ChEBI" id="CHEBI:37565"/>
    </ligand>
</feature>
<keyword evidence="6 11" id="KW-0378">Hydrolase</keyword>
<dbReference type="EMBL" id="LT670818">
    <property type="protein sequence ID" value="SHG07949.1"/>
    <property type="molecule type" value="Genomic_DNA"/>
</dbReference>
<dbReference type="GO" id="GO:0008270">
    <property type="term" value="F:zinc ion binding"/>
    <property type="evidence" value="ECO:0007669"/>
    <property type="project" value="UniProtKB-UniRule"/>
</dbReference>
<evidence type="ECO:0000313" key="13">
    <source>
        <dbReference type="EMBL" id="SHG07949.1"/>
    </source>
</evidence>
<comment type="pathway">
    <text evidence="1 11">Cofactor biosynthesis; riboflavin biosynthesis; 5-amino-6-(D-ribitylamino)uracil from GTP: step 1/4.</text>
</comment>
<reference evidence="13 14" key="1">
    <citation type="submission" date="2016-11" db="EMBL/GenBank/DDBJ databases">
        <authorList>
            <person name="Jaros S."/>
            <person name="Januszkiewicz K."/>
            <person name="Wedrychowicz H."/>
        </authorList>
    </citation>
    <scope>NUCLEOTIDE SEQUENCE [LARGE SCALE GENOMIC DNA]</scope>
    <source>
        <strain evidence="13 14">GAS242</strain>
    </source>
</reference>
<dbReference type="InterPro" id="IPR000926">
    <property type="entry name" value="RibA"/>
</dbReference>
<dbReference type="InterPro" id="IPR036144">
    <property type="entry name" value="RibA-like_sf"/>
</dbReference>
<evidence type="ECO:0000259" key="12">
    <source>
        <dbReference type="Pfam" id="PF00925"/>
    </source>
</evidence>
<dbReference type="InterPro" id="IPR032677">
    <property type="entry name" value="GTP_cyclohydro_II"/>
</dbReference>
<evidence type="ECO:0000256" key="3">
    <source>
        <dbReference type="ARBA" id="ARBA00022619"/>
    </source>
</evidence>
<dbReference type="HAMAP" id="MF_00179">
    <property type="entry name" value="RibA"/>
    <property type="match status" value="1"/>
</dbReference>
<dbReference type="PANTHER" id="PTHR21327">
    <property type="entry name" value="GTP CYCLOHYDROLASE II-RELATED"/>
    <property type="match status" value="1"/>
</dbReference>
<dbReference type="SUPFAM" id="SSF142695">
    <property type="entry name" value="RibA-like"/>
    <property type="match status" value="1"/>
</dbReference>
<evidence type="ECO:0000256" key="8">
    <source>
        <dbReference type="ARBA" id="ARBA00023134"/>
    </source>
</evidence>
<dbReference type="EC" id="3.5.4.25" evidence="11"/>
<dbReference type="Proteomes" id="UP000190675">
    <property type="component" value="Chromosome I"/>
</dbReference>
<keyword evidence="3 11" id="KW-0686">Riboflavin biosynthesis</keyword>
<gene>
    <name evidence="11" type="primary">ribA</name>
    <name evidence="13" type="ORF">SAMN05444169_0417</name>
</gene>
<sequence length="395" mass="41778">MMRGERCSTVTTQEQKVWAMIEIPTGARSALFGGKGHTSVSRGLAEFHARRPVLVTATGEAMLALPVEGLDRQRLSEFAALCAPIIPRLIITEWRALALGLKASTPMALALSAGDDAHRILALVADASADRVPAARPASRAAIAAVQLIKISHGLPAVLAADVAGHAAACDENIIRVEADTVARFADDAIGSLIVASEASVPLTSGTSTRFVVFRDAIGGSPVAIIVGKPDFRAAVPVRLHSACLTGDVFGSRRCDCGDQLRLALVRLEELGGGVILYLAQEGRGLGLANKMRTYRLQDHGLDTIDANTTLGFDDDERDYGIAARMLEMLNCTRIVLLTNNPAKLDGLAGAGIDIAGRMPLEAPINADNRRYMIAKAERSGHRFDPLAALLANPS</sequence>
<dbReference type="GO" id="GO:0005829">
    <property type="term" value="C:cytosol"/>
    <property type="evidence" value="ECO:0007669"/>
    <property type="project" value="TreeGrafter"/>
</dbReference>
<dbReference type="PANTHER" id="PTHR21327:SF18">
    <property type="entry name" value="3,4-DIHYDROXY-2-BUTANONE 4-PHOSPHATE SYNTHASE"/>
    <property type="match status" value="1"/>
</dbReference>
<keyword evidence="7 11" id="KW-0862">Zinc</keyword>
<evidence type="ECO:0000256" key="4">
    <source>
        <dbReference type="ARBA" id="ARBA00022723"/>
    </source>
</evidence>
<dbReference type="Gene3D" id="3.40.50.10990">
    <property type="entry name" value="GTP cyclohydrolase II"/>
    <property type="match status" value="1"/>
</dbReference>
<evidence type="ECO:0000256" key="9">
    <source>
        <dbReference type="ARBA" id="ARBA00043932"/>
    </source>
</evidence>
<feature type="binding site" evidence="11">
    <location>
        <position position="260"/>
    </location>
    <ligand>
        <name>GTP</name>
        <dbReference type="ChEBI" id="CHEBI:37565"/>
    </ligand>
</feature>
<dbReference type="UniPathway" id="UPA00275">
    <property type="reaction ID" value="UER00400"/>
</dbReference>
<feature type="active site" description="Proton acceptor" evidence="11">
    <location>
        <position position="316"/>
    </location>
</feature>